<dbReference type="InterPro" id="IPR001873">
    <property type="entry name" value="ENaC"/>
</dbReference>
<name>A0A9P0FDM6_BRAAE</name>
<evidence type="ECO:0000256" key="8">
    <source>
        <dbReference type="ARBA" id="ARBA00023065"/>
    </source>
</evidence>
<keyword evidence="3 12" id="KW-0813">Transport</keyword>
<dbReference type="SUPFAM" id="SSF56672">
    <property type="entry name" value="DNA/RNA polymerases"/>
    <property type="match status" value="1"/>
</dbReference>
<dbReference type="InterPro" id="IPR049512">
    <property type="entry name" value="DJR-like_dom"/>
</dbReference>
<evidence type="ECO:0000256" key="6">
    <source>
        <dbReference type="ARBA" id="ARBA00022989"/>
    </source>
</evidence>
<dbReference type="EMBL" id="OV121133">
    <property type="protein sequence ID" value="CAH0551589.1"/>
    <property type="molecule type" value="Genomic_DNA"/>
</dbReference>
<dbReference type="GO" id="GO:0016020">
    <property type="term" value="C:membrane"/>
    <property type="evidence" value="ECO:0007669"/>
    <property type="project" value="UniProtKB-SubCell"/>
</dbReference>
<evidence type="ECO:0000256" key="1">
    <source>
        <dbReference type="ARBA" id="ARBA00004141"/>
    </source>
</evidence>
<evidence type="ECO:0000256" key="3">
    <source>
        <dbReference type="ARBA" id="ARBA00022448"/>
    </source>
</evidence>
<evidence type="ECO:0000256" key="11">
    <source>
        <dbReference type="ARBA" id="ARBA00023303"/>
    </source>
</evidence>
<comment type="subcellular location">
    <subcellularLocation>
        <location evidence="1">Membrane</location>
        <topology evidence="1">Multi-pass membrane protein</topology>
    </subcellularLocation>
</comment>
<evidence type="ECO:0000256" key="12">
    <source>
        <dbReference type="RuleBase" id="RU000679"/>
    </source>
</evidence>
<evidence type="ECO:0000256" key="5">
    <source>
        <dbReference type="ARBA" id="ARBA00022692"/>
    </source>
</evidence>
<feature type="domain" description="Double jelly roll-like" evidence="13">
    <location>
        <begin position="1072"/>
        <end position="1381"/>
    </location>
</feature>
<dbReference type="Pfam" id="PF00858">
    <property type="entry name" value="ASC"/>
    <property type="match status" value="1"/>
</dbReference>
<keyword evidence="9" id="KW-0472">Membrane</keyword>
<dbReference type="OrthoDB" id="6602337at2759"/>
<protein>
    <recommendedName>
        <fullName evidence="13">Double jelly roll-like domain-containing protein</fullName>
    </recommendedName>
</protein>
<keyword evidence="8 12" id="KW-0406">Ion transport</keyword>
<evidence type="ECO:0000259" key="13">
    <source>
        <dbReference type="Pfam" id="PF21738"/>
    </source>
</evidence>
<evidence type="ECO:0000256" key="10">
    <source>
        <dbReference type="ARBA" id="ARBA00023201"/>
    </source>
</evidence>
<accession>A0A9P0FDM6</accession>
<dbReference type="PANTHER" id="PTHR31511:SF12">
    <property type="entry name" value="RHO TERMINATION FACTOR N-TERMINAL DOMAIN-CONTAINING PROTEIN"/>
    <property type="match status" value="1"/>
</dbReference>
<evidence type="ECO:0000256" key="9">
    <source>
        <dbReference type="ARBA" id="ARBA00023136"/>
    </source>
</evidence>
<evidence type="ECO:0000256" key="2">
    <source>
        <dbReference type="ARBA" id="ARBA00007193"/>
    </source>
</evidence>
<dbReference type="Proteomes" id="UP001154078">
    <property type="component" value="Chromosome 2"/>
</dbReference>
<dbReference type="InterPro" id="IPR043502">
    <property type="entry name" value="DNA/RNA_pol_sf"/>
</dbReference>
<keyword evidence="11 12" id="KW-0407">Ion channel</keyword>
<dbReference type="SUPFAM" id="SSF53098">
    <property type="entry name" value="Ribonuclease H-like"/>
    <property type="match status" value="1"/>
</dbReference>
<keyword evidence="7" id="KW-0915">Sodium</keyword>
<dbReference type="GO" id="GO:0042575">
    <property type="term" value="C:DNA polymerase complex"/>
    <property type="evidence" value="ECO:0007669"/>
    <property type="project" value="UniProtKB-ARBA"/>
</dbReference>
<keyword evidence="4 12" id="KW-0894">Sodium channel</keyword>
<dbReference type="InterPro" id="IPR012337">
    <property type="entry name" value="RNaseH-like_sf"/>
</dbReference>
<gene>
    <name evidence="14" type="ORF">MELIAE_LOCUS4159</name>
</gene>
<dbReference type="GO" id="GO:0071897">
    <property type="term" value="P:DNA biosynthetic process"/>
    <property type="evidence" value="ECO:0007669"/>
    <property type="project" value="UniProtKB-ARBA"/>
</dbReference>
<keyword evidence="6" id="KW-1133">Transmembrane helix</keyword>
<evidence type="ECO:0000256" key="4">
    <source>
        <dbReference type="ARBA" id="ARBA00022461"/>
    </source>
</evidence>
<keyword evidence="15" id="KW-1185">Reference proteome</keyword>
<dbReference type="PANTHER" id="PTHR31511">
    <property type="entry name" value="PROTEIN CBG23764"/>
    <property type="match status" value="1"/>
</dbReference>
<proteinExistence type="inferred from homology"/>
<keyword evidence="5 12" id="KW-0812">Transmembrane</keyword>
<organism evidence="14 15">
    <name type="scientific">Brassicogethes aeneus</name>
    <name type="common">Rape pollen beetle</name>
    <name type="synonym">Meligethes aeneus</name>
    <dbReference type="NCBI Taxonomy" id="1431903"/>
    <lineage>
        <taxon>Eukaryota</taxon>
        <taxon>Metazoa</taxon>
        <taxon>Ecdysozoa</taxon>
        <taxon>Arthropoda</taxon>
        <taxon>Hexapoda</taxon>
        <taxon>Insecta</taxon>
        <taxon>Pterygota</taxon>
        <taxon>Neoptera</taxon>
        <taxon>Endopterygota</taxon>
        <taxon>Coleoptera</taxon>
        <taxon>Polyphaga</taxon>
        <taxon>Cucujiformia</taxon>
        <taxon>Nitidulidae</taxon>
        <taxon>Meligethinae</taxon>
        <taxon>Brassicogethes</taxon>
    </lineage>
</organism>
<evidence type="ECO:0000313" key="14">
    <source>
        <dbReference type="EMBL" id="CAH0551589.1"/>
    </source>
</evidence>
<dbReference type="Pfam" id="PF21738">
    <property type="entry name" value="DJR-like_dom"/>
    <property type="match status" value="1"/>
</dbReference>
<evidence type="ECO:0000313" key="15">
    <source>
        <dbReference type="Proteomes" id="UP001154078"/>
    </source>
</evidence>
<dbReference type="GO" id="GO:0005272">
    <property type="term" value="F:sodium channel activity"/>
    <property type="evidence" value="ECO:0007669"/>
    <property type="project" value="UniProtKB-KW"/>
</dbReference>
<sequence length="1393" mass="161420">MSVVDFSLAPSSVVISLKMSKADGQLRKVPNDDTGFLLASIGRDVIEIENDENVKFLSVENRGCRFPWEKPPELIVHKYYSYSTCVVQCHADSHIKLCNCTHHLMPVLKTVNRLHAKGFDKSGLVCDCLPSCVEPEYKVVSDTKGMDFEASQAKVSTQIVQTLRAACKILETKCSEDEEALWLGYLNKNIKCFSKLIKRHRDSTGTQRNLITNLGQLKHCRTILKSKNVVGAGLKGKIKRSNRVQWQDLNSAFNSRLRTGIIINLKHIDINCFLNDAFFLFKSRVCNILKQFPLIKVNVCFGGEFIKRSGDQIINEIKYFNTKNEVIDSGVDLKKWFSENVVDKILNKLSEFAEKDSGWALHKILNLEININKYEVGNGSSYIKLPEQIARKHACVNVKNFDNGCFGWSLVSALFPANTHVDRTFSYPYYGDVFNFANIELPMKLKDISKFEKLNAISINVYGLELIDSEKGSKYNTLPLRLTQNKLARHVNLLLIQNIYFPKQSDCEPFLDVADDNEIKYHYVWIKNLSRLVGGQHTKRGHTIFICDRCLNYFSTQIKLTEHEEYCQKLNKCKISFPKEDFVEFFNTKFQEKVPFVMYADFEAILLPITDNENLTKTSKYQQHEAFSAAYYFKCDYDDTLSFYKSYRGLGCIEWFAKEMSEVSKFVELKLKGNVPMDNSVDLKDATPMCHICNKHFIQGDIIVRDHNHLNGQFRGYAHQVCNLNYKNTFTVPVVFHNLTGYDSHFIIKDLTNFSRISLLPINKEKYISFTVYDNETFIKFRFIDSFRFMASSLDKLASYLTEFQNLKHVFLNLDDDKLKLLQRKGVFPYDFVDSFEKLDFPSLPEKSAFYNKLNDCDISENDYAHAHHVWREFGCQNLGEYSDLYLKTDILLLTDVFEQFRNSCFKTYGLDPAHYYTLPGYTWDCMLKFTGCRLQILKDVDMLLFIERGIRGGVSQCCNRYAEANNKYMGDTYDPSKLSKYLMYFDVNNLYGWAMCQYLPHDGFQWLENLDNFDVFGVSDESPVGYILEVDLEYPQNLHDLHKDLPFCPDHVKPPNSKLSKLMTTLTNKSNEIRLEISGKTVDRVRNPGITTTLKGYTSFNKNDVNRLKNSGWNIESPDCLVDVNDIATGEFNLCVPLNMILGFAEDFKKIIINLRQELILIRSNSDHNAIYNSTANEKNKITINKIVWKMPHISVADVENLKLLELIENGRELEVAFRNWELIEYPLLQKTKNHTWNVKSATQLEKPRYVIVGFQTDRKNNFHKNSSLFDNCNLKNIKLYLNSEIYPYDNLNIDYDKNQYSMLYEMYLNFQQSYYDRENEPLLNPKEYKSIAPVVVIDCSRQNEILNSGTVEVRLEFETTKDMPDNTSAFCLILHDRLVYYTPLSGIIRDI</sequence>
<reference evidence="14" key="1">
    <citation type="submission" date="2021-12" db="EMBL/GenBank/DDBJ databases">
        <authorList>
            <person name="King R."/>
        </authorList>
    </citation>
    <scope>NUCLEOTIDE SEQUENCE</scope>
</reference>
<evidence type="ECO:0000256" key="7">
    <source>
        <dbReference type="ARBA" id="ARBA00023053"/>
    </source>
</evidence>
<keyword evidence="10 12" id="KW-0739">Sodium transport</keyword>
<comment type="similarity">
    <text evidence="2 12">Belongs to the amiloride-sensitive sodium channel (TC 1.A.6) family.</text>
</comment>